<dbReference type="Proteomes" id="UP000265515">
    <property type="component" value="Unassembled WGS sequence"/>
</dbReference>
<evidence type="ECO:0000313" key="3">
    <source>
        <dbReference type="Proteomes" id="UP000265515"/>
    </source>
</evidence>
<feature type="region of interest" description="Disordered" evidence="1">
    <location>
        <begin position="70"/>
        <end position="183"/>
    </location>
</feature>
<evidence type="ECO:0000313" key="2">
    <source>
        <dbReference type="EMBL" id="GBG71564.1"/>
    </source>
</evidence>
<sequence>MRVYQWHRLREEWRMSVQKGARVLISIDGEWIDGQTAGWVADVRQRDGWVEERLAGRQADESMCKQVDEMEGTGERASGQIGERAGRRKDGQTDGCMSKRTDWRTCRETEGTDRRTGELASGQIGERAGRRKGQTEGRGNEQVDRMENGQADGRDGQTDGGMSKWTDRRTGRQTEGTNRRTWE</sequence>
<organism evidence="2 3">
    <name type="scientific">Chara braunii</name>
    <name type="common">Braun's stonewort</name>
    <dbReference type="NCBI Taxonomy" id="69332"/>
    <lineage>
        <taxon>Eukaryota</taxon>
        <taxon>Viridiplantae</taxon>
        <taxon>Streptophyta</taxon>
        <taxon>Charophyceae</taxon>
        <taxon>Charales</taxon>
        <taxon>Characeae</taxon>
        <taxon>Chara</taxon>
    </lineage>
</organism>
<dbReference type="EMBL" id="BFEA01000149">
    <property type="protein sequence ID" value="GBG71564.1"/>
    <property type="molecule type" value="Genomic_DNA"/>
</dbReference>
<reference evidence="2 3" key="1">
    <citation type="journal article" date="2018" name="Cell">
        <title>The Chara Genome: Secondary Complexity and Implications for Plant Terrestrialization.</title>
        <authorList>
            <person name="Nishiyama T."/>
            <person name="Sakayama H."/>
            <person name="Vries J.D."/>
            <person name="Buschmann H."/>
            <person name="Saint-Marcoux D."/>
            <person name="Ullrich K.K."/>
            <person name="Haas F.B."/>
            <person name="Vanderstraeten L."/>
            <person name="Becker D."/>
            <person name="Lang D."/>
            <person name="Vosolsobe S."/>
            <person name="Rombauts S."/>
            <person name="Wilhelmsson P.K.I."/>
            <person name="Janitza P."/>
            <person name="Kern R."/>
            <person name="Heyl A."/>
            <person name="Rumpler F."/>
            <person name="Villalobos L.I.A.C."/>
            <person name="Clay J.M."/>
            <person name="Skokan R."/>
            <person name="Toyoda A."/>
            <person name="Suzuki Y."/>
            <person name="Kagoshima H."/>
            <person name="Schijlen E."/>
            <person name="Tajeshwar N."/>
            <person name="Catarino B."/>
            <person name="Hetherington A.J."/>
            <person name="Saltykova A."/>
            <person name="Bonnot C."/>
            <person name="Breuninger H."/>
            <person name="Symeonidi A."/>
            <person name="Radhakrishnan G.V."/>
            <person name="Van Nieuwerburgh F."/>
            <person name="Deforce D."/>
            <person name="Chang C."/>
            <person name="Karol K.G."/>
            <person name="Hedrich R."/>
            <person name="Ulvskov P."/>
            <person name="Glockner G."/>
            <person name="Delwiche C.F."/>
            <person name="Petrasek J."/>
            <person name="Van de Peer Y."/>
            <person name="Friml J."/>
            <person name="Beilby M."/>
            <person name="Dolan L."/>
            <person name="Kohara Y."/>
            <person name="Sugano S."/>
            <person name="Fujiyama A."/>
            <person name="Delaux P.-M."/>
            <person name="Quint M."/>
            <person name="TheiBen G."/>
            <person name="Hagemann M."/>
            <person name="Harholt J."/>
            <person name="Dunand C."/>
            <person name="Zachgo S."/>
            <person name="Langdale J."/>
            <person name="Maumus F."/>
            <person name="Straeten D.V.D."/>
            <person name="Gould S.B."/>
            <person name="Rensing S.A."/>
        </authorList>
    </citation>
    <scope>NUCLEOTIDE SEQUENCE [LARGE SCALE GENOMIC DNA]</scope>
    <source>
        <strain evidence="2 3">S276</strain>
    </source>
</reference>
<feature type="compositionally biased region" description="Basic and acidic residues" evidence="1">
    <location>
        <begin position="133"/>
        <end position="157"/>
    </location>
</feature>
<feature type="compositionally biased region" description="Basic and acidic residues" evidence="1">
    <location>
        <begin position="165"/>
        <end position="183"/>
    </location>
</feature>
<dbReference type="AlphaFoldDB" id="A0A388KND5"/>
<evidence type="ECO:0000256" key="1">
    <source>
        <dbReference type="SAM" id="MobiDB-lite"/>
    </source>
</evidence>
<comment type="caution">
    <text evidence="2">The sequence shown here is derived from an EMBL/GenBank/DDBJ whole genome shotgun (WGS) entry which is preliminary data.</text>
</comment>
<feature type="compositionally biased region" description="Basic and acidic residues" evidence="1">
    <location>
        <begin position="84"/>
        <end position="117"/>
    </location>
</feature>
<proteinExistence type="predicted"/>
<name>A0A388KND5_CHABU</name>
<protein>
    <submittedName>
        <fullName evidence="2">Uncharacterized protein</fullName>
    </submittedName>
</protein>
<keyword evidence="3" id="KW-1185">Reference proteome</keyword>
<accession>A0A388KND5</accession>
<dbReference type="Gramene" id="GBG71564">
    <property type="protein sequence ID" value="GBG71564"/>
    <property type="gene ID" value="CBR_g8980"/>
</dbReference>
<gene>
    <name evidence="2" type="ORF">CBR_g8980</name>
</gene>